<sequence length="114" mass="12465">MLLGRLSAYTTLFVIPPVTPFYETCLLPPPDTQSKLNALTVCKQYGRPQLSVRRLMLDRWPSLNMAGLWPHRSSLGGVGPRALTLMLSELRLIPACCAARSLAIGLLPAHGMPP</sequence>
<dbReference type="AlphaFoldDB" id="A0A4Q9QD98"/>
<organism evidence="1 2">
    <name type="scientific">Dichomitus squalens</name>
    <dbReference type="NCBI Taxonomy" id="114155"/>
    <lineage>
        <taxon>Eukaryota</taxon>
        <taxon>Fungi</taxon>
        <taxon>Dikarya</taxon>
        <taxon>Basidiomycota</taxon>
        <taxon>Agaricomycotina</taxon>
        <taxon>Agaricomycetes</taxon>
        <taxon>Polyporales</taxon>
        <taxon>Polyporaceae</taxon>
        <taxon>Dichomitus</taxon>
    </lineage>
</organism>
<gene>
    <name evidence="1" type="ORF">BD310DRAFT_282003</name>
</gene>
<dbReference type="Proteomes" id="UP000292082">
    <property type="component" value="Unassembled WGS sequence"/>
</dbReference>
<name>A0A4Q9QD98_9APHY</name>
<proteinExistence type="predicted"/>
<evidence type="ECO:0000313" key="1">
    <source>
        <dbReference type="EMBL" id="TBU64704.1"/>
    </source>
</evidence>
<keyword evidence="2" id="KW-1185">Reference proteome</keyword>
<evidence type="ECO:0000313" key="2">
    <source>
        <dbReference type="Proteomes" id="UP000292082"/>
    </source>
</evidence>
<reference evidence="1 2" key="1">
    <citation type="submission" date="2019-01" db="EMBL/GenBank/DDBJ databases">
        <title>Draft genome sequences of three monokaryotic isolates of the white-rot basidiomycete fungus Dichomitus squalens.</title>
        <authorList>
            <consortium name="DOE Joint Genome Institute"/>
            <person name="Lopez S.C."/>
            <person name="Andreopoulos B."/>
            <person name="Pangilinan J."/>
            <person name="Lipzen A."/>
            <person name="Riley R."/>
            <person name="Ahrendt S."/>
            <person name="Ng V."/>
            <person name="Barry K."/>
            <person name="Daum C."/>
            <person name="Grigoriev I.V."/>
            <person name="Hilden K.S."/>
            <person name="Makela M.R."/>
            <person name="de Vries R.P."/>
        </authorList>
    </citation>
    <scope>NUCLEOTIDE SEQUENCE [LARGE SCALE GENOMIC DNA]</scope>
    <source>
        <strain evidence="1 2">CBS 464.89</strain>
    </source>
</reference>
<accession>A0A4Q9QD98</accession>
<dbReference type="EMBL" id="ML145085">
    <property type="protein sequence ID" value="TBU64704.1"/>
    <property type="molecule type" value="Genomic_DNA"/>
</dbReference>
<protein>
    <submittedName>
        <fullName evidence="1">Uncharacterized protein</fullName>
    </submittedName>
</protein>